<proteinExistence type="inferred from homology"/>
<dbReference type="GO" id="GO:0051604">
    <property type="term" value="P:protein maturation"/>
    <property type="evidence" value="ECO:0007669"/>
    <property type="project" value="InterPro"/>
</dbReference>
<sequence>MDWSAWFAAPDYWPSRLLVQRLLAGLYLIGFLAAAAQFRALLGADGMLPVPRFTARVPFRQSPSLFHVHYSDRFFAAVAWTGAALAAAVAAGLGDAVPLAASIALWAVLWALYLSIVNVGQTWYSFGWESLLLEAGSLAAFLGNADTAPPALVLWLMRWLVFRVEFGAGLIKLRGDSCWRDLTCLRFHHETQPMPGPLSWFFHHLPAPLHRVEAAANHVVQLLVPIGLFLPQPVATWAACAVVATQLWLIASGNFAWLNWLTVVLALAAVEPARLGLTLRPRGYPAAPAWYEVLVVAVTAAVAVLSYWPVRNLLSRRQVMNRSFNRLHLVNTYGAFGSINRIRQEIVVEGTDEATVTPHTVWREYGFKGKPGDVRRLPRQYAPYHLRLDWLMWFAGISPAYARPWFLPFVARLLSGDRATLRLLHHNPFPDAPPTHVRATLHLYRFTGWRELRETGAWWHRTALHEYLAPVDLPTLGRAGYRPPLGRPARPVRQVPLDRPRRPGRPLPGRDHRADRADRPDRHGHPSGPPDTPPDGPPGWRPRER</sequence>
<evidence type="ECO:0000256" key="2">
    <source>
        <dbReference type="ARBA" id="ARBA00005512"/>
    </source>
</evidence>
<dbReference type="RefSeq" id="WP_369182670.1">
    <property type="nucleotide sequence ID" value="NZ_CP163445.1"/>
</dbReference>
<accession>A0AB39TGW0</accession>
<keyword evidence="5 8" id="KW-1133">Transmembrane helix</keyword>
<dbReference type="Pfam" id="PF25179">
    <property type="entry name" value="LMF1_C"/>
    <property type="match status" value="1"/>
</dbReference>
<evidence type="ECO:0000259" key="10">
    <source>
        <dbReference type="Pfam" id="PF25179"/>
    </source>
</evidence>
<dbReference type="InterPro" id="IPR057434">
    <property type="entry name" value="LMF1/2_N"/>
</dbReference>
<protein>
    <submittedName>
        <fullName evidence="11">Lipase maturation factor family protein</fullName>
    </submittedName>
</protein>
<dbReference type="Pfam" id="PF06762">
    <property type="entry name" value="LMF1"/>
    <property type="match status" value="1"/>
</dbReference>
<feature type="transmembrane region" description="Helical" evidence="8">
    <location>
        <begin position="289"/>
        <end position="310"/>
    </location>
</feature>
<keyword evidence="6 8" id="KW-0472">Membrane</keyword>
<feature type="domain" description="Lipase maturation factor 1/2 C-terminal" evidence="10">
    <location>
        <begin position="329"/>
        <end position="468"/>
    </location>
</feature>
<feature type="compositionally biased region" description="Basic and acidic residues" evidence="7">
    <location>
        <begin position="508"/>
        <end position="524"/>
    </location>
</feature>
<feature type="transmembrane region" description="Helical" evidence="8">
    <location>
        <begin position="258"/>
        <end position="277"/>
    </location>
</feature>
<feature type="compositionally biased region" description="Pro residues" evidence="7">
    <location>
        <begin position="527"/>
        <end position="545"/>
    </location>
</feature>
<dbReference type="PANTHER" id="PTHR14463:SF10">
    <property type="entry name" value="LIPASE MATURATION FACTOR 1"/>
    <property type="match status" value="1"/>
</dbReference>
<evidence type="ECO:0000259" key="9">
    <source>
        <dbReference type="Pfam" id="PF06762"/>
    </source>
</evidence>
<dbReference type="EMBL" id="CP163445">
    <property type="protein sequence ID" value="XDQ78124.1"/>
    <property type="molecule type" value="Genomic_DNA"/>
</dbReference>
<comment type="subcellular location">
    <subcellularLocation>
        <location evidence="1">Endoplasmic reticulum membrane</location>
        <topology evidence="1">Multi-pass membrane protein</topology>
    </subcellularLocation>
</comment>
<evidence type="ECO:0000256" key="7">
    <source>
        <dbReference type="SAM" id="MobiDB-lite"/>
    </source>
</evidence>
<dbReference type="AlphaFoldDB" id="A0AB39TGW0"/>
<evidence type="ECO:0000256" key="6">
    <source>
        <dbReference type="ARBA" id="ARBA00023136"/>
    </source>
</evidence>
<evidence type="ECO:0000313" key="11">
    <source>
        <dbReference type="EMBL" id="XDQ78124.1"/>
    </source>
</evidence>
<evidence type="ECO:0000256" key="8">
    <source>
        <dbReference type="SAM" id="Phobius"/>
    </source>
</evidence>
<evidence type="ECO:0000256" key="1">
    <source>
        <dbReference type="ARBA" id="ARBA00004477"/>
    </source>
</evidence>
<dbReference type="InterPro" id="IPR009613">
    <property type="entry name" value="LMF"/>
</dbReference>
<feature type="transmembrane region" description="Helical" evidence="8">
    <location>
        <begin position="22"/>
        <end position="42"/>
    </location>
</feature>
<evidence type="ECO:0000256" key="5">
    <source>
        <dbReference type="ARBA" id="ARBA00022989"/>
    </source>
</evidence>
<comment type="similarity">
    <text evidence="2">Belongs to the lipase maturation factor family.</text>
</comment>
<keyword evidence="3 8" id="KW-0812">Transmembrane</keyword>
<dbReference type="InterPro" id="IPR057433">
    <property type="entry name" value="LMF1/2_C"/>
</dbReference>
<keyword evidence="4" id="KW-0256">Endoplasmic reticulum</keyword>
<name>A0AB39TGW0_9ACTN</name>
<reference evidence="11" key="1">
    <citation type="submission" date="2024-07" db="EMBL/GenBank/DDBJ databases">
        <authorList>
            <person name="Yu S.T."/>
        </authorList>
    </citation>
    <scope>NUCLEOTIDE SEQUENCE</scope>
    <source>
        <strain evidence="11">Y1</strain>
    </source>
</reference>
<dbReference type="PANTHER" id="PTHR14463">
    <property type="entry name" value="LIPASE MATURATION FACTOR"/>
    <property type="match status" value="1"/>
</dbReference>
<gene>
    <name evidence="11" type="ORF">AB2U05_06370</name>
</gene>
<evidence type="ECO:0000256" key="4">
    <source>
        <dbReference type="ARBA" id="ARBA00022824"/>
    </source>
</evidence>
<feature type="transmembrane region" description="Helical" evidence="8">
    <location>
        <begin position="74"/>
        <end position="93"/>
    </location>
</feature>
<feature type="transmembrane region" description="Helical" evidence="8">
    <location>
        <begin position="131"/>
        <end position="157"/>
    </location>
</feature>
<evidence type="ECO:0000256" key="3">
    <source>
        <dbReference type="ARBA" id="ARBA00022692"/>
    </source>
</evidence>
<feature type="region of interest" description="Disordered" evidence="7">
    <location>
        <begin position="481"/>
        <end position="545"/>
    </location>
</feature>
<organism evidence="11">
    <name type="scientific">Streptomyces sp. Y1</name>
    <dbReference type="NCBI Taxonomy" id="3238634"/>
    <lineage>
        <taxon>Bacteria</taxon>
        <taxon>Bacillati</taxon>
        <taxon>Actinomycetota</taxon>
        <taxon>Actinomycetes</taxon>
        <taxon>Kitasatosporales</taxon>
        <taxon>Streptomycetaceae</taxon>
        <taxon>Streptomyces</taxon>
    </lineage>
</organism>
<feature type="transmembrane region" description="Helical" evidence="8">
    <location>
        <begin position="99"/>
        <end position="119"/>
    </location>
</feature>
<feature type="domain" description="Lipase maturation factor 1/2 N-terminal" evidence="9">
    <location>
        <begin position="124"/>
        <end position="271"/>
    </location>
</feature>